<dbReference type="AlphaFoldDB" id="H0FB09"/>
<evidence type="ECO:0000259" key="5">
    <source>
        <dbReference type="PROSITE" id="PS01124"/>
    </source>
</evidence>
<dbReference type="FunFam" id="1.10.10.60:FF:000132">
    <property type="entry name" value="AraC family transcriptional regulator"/>
    <property type="match status" value="1"/>
</dbReference>
<dbReference type="PRINTS" id="PR00032">
    <property type="entry name" value="HTHARAC"/>
</dbReference>
<dbReference type="InterPro" id="IPR018062">
    <property type="entry name" value="HTH_AraC-typ_CS"/>
</dbReference>
<dbReference type="SUPFAM" id="SSF51182">
    <property type="entry name" value="RmlC-like cupins"/>
    <property type="match status" value="1"/>
</dbReference>
<dbReference type="SMART" id="SM00342">
    <property type="entry name" value="HTH_ARAC"/>
    <property type="match status" value="1"/>
</dbReference>
<dbReference type="CDD" id="cd06124">
    <property type="entry name" value="cupin_NimR-like_N"/>
    <property type="match status" value="1"/>
</dbReference>
<dbReference type="eggNOG" id="COG2207">
    <property type="taxonomic scope" value="Bacteria"/>
</dbReference>
<dbReference type="Gene3D" id="2.60.120.10">
    <property type="entry name" value="Jelly Rolls"/>
    <property type="match status" value="1"/>
</dbReference>
<keyword evidence="7" id="KW-1185">Reference proteome</keyword>
<keyword evidence="2" id="KW-0805">Transcription regulation</keyword>
<dbReference type="PROSITE" id="PS01124">
    <property type="entry name" value="HTH_ARAC_FAMILY_2"/>
    <property type="match status" value="1"/>
</dbReference>
<dbReference type="PANTHER" id="PTHR11019:SF159">
    <property type="entry name" value="TRANSCRIPTIONAL REGULATOR-RELATED"/>
    <property type="match status" value="1"/>
</dbReference>
<dbReference type="InterPro" id="IPR013096">
    <property type="entry name" value="Cupin_2"/>
</dbReference>
<evidence type="ECO:0000256" key="3">
    <source>
        <dbReference type="ARBA" id="ARBA00023125"/>
    </source>
</evidence>
<reference evidence="6 7" key="1">
    <citation type="journal article" date="2012" name="J. Bacteriol.">
        <title>Genome sequence of the highly efficient arsenite-oxidizing bacterium Achromobacter arsenitoxydans SY8.</title>
        <authorList>
            <person name="Li X."/>
            <person name="Hu Y."/>
            <person name="Gong J."/>
            <person name="Lin Y."/>
            <person name="Johnstone L."/>
            <person name="Rensing C."/>
            <person name="Wang G."/>
        </authorList>
    </citation>
    <scope>NUCLEOTIDE SEQUENCE [LARGE SCALE GENOMIC DNA]</scope>
    <source>
        <strain evidence="6 7">SY8</strain>
    </source>
</reference>
<dbReference type="RefSeq" id="WP_008165558.1">
    <property type="nucleotide sequence ID" value="NZ_AGUF01000060.1"/>
</dbReference>
<dbReference type="SUPFAM" id="SSF46689">
    <property type="entry name" value="Homeodomain-like"/>
    <property type="match status" value="2"/>
</dbReference>
<organism evidence="6 7">
    <name type="scientific">Achromobacter arsenitoxydans SY8</name>
    <dbReference type="NCBI Taxonomy" id="477184"/>
    <lineage>
        <taxon>Bacteria</taxon>
        <taxon>Pseudomonadati</taxon>
        <taxon>Pseudomonadota</taxon>
        <taxon>Betaproteobacteria</taxon>
        <taxon>Burkholderiales</taxon>
        <taxon>Alcaligenaceae</taxon>
        <taxon>Achromobacter</taxon>
    </lineage>
</organism>
<dbReference type="GO" id="GO:0043565">
    <property type="term" value="F:sequence-specific DNA binding"/>
    <property type="evidence" value="ECO:0007669"/>
    <property type="project" value="InterPro"/>
</dbReference>
<dbReference type="Pfam" id="PF12833">
    <property type="entry name" value="HTH_18"/>
    <property type="match status" value="1"/>
</dbReference>
<dbReference type="PATRIC" id="fig|477184.5.peg.3899"/>
<comment type="caution">
    <text evidence="6">The sequence shown here is derived from an EMBL/GenBank/DDBJ whole genome shotgun (WGS) entry which is preliminary data.</text>
</comment>
<evidence type="ECO:0000256" key="4">
    <source>
        <dbReference type="ARBA" id="ARBA00023163"/>
    </source>
</evidence>
<name>H0FB09_9BURK</name>
<dbReference type="Pfam" id="PF07883">
    <property type="entry name" value="Cupin_2"/>
    <property type="match status" value="1"/>
</dbReference>
<dbReference type="STRING" id="477184.KYC_19829"/>
<gene>
    <name evidence="6" type="ORF">KYC_19829</name>
</gene>
<dbReference type="PROSITE" id="PS00041">
    <property type="entry name" value="HTH_ARAC_FAMILY_1"/>
    <property type="match status" value="1"/>
</dbReference>
<evidence type="ECO:0000313" key="6">
    <source>
        <dbReference type="EMBL" id="EHK64572.1"/>
    </source>
</evidence>
<dbReference type="InterPro" id="IPR009057">
    <property type="entry name" value="Homeodomain-like_sf"/>
</dbReference>
<dbReference type="InterPro" id="IPR011051">
    <property type="entry name" value="RmlC_Cupin_sf"/>
</dbReference>
<sequence>MRNTHIDRYDHVDRAVVAIGNDYPPGELLPDHAHRRAQLLYGATGVMHVVTRDGNWVVPPQRAVWIPAGVTHQVRMLGVSTRSAYIEPGAARADRHACEVVDVSPLLRQLLLEAVDMPADYDRNGRDGALAALLLHEVERAPVLPLHIPLPRDARLAPLCRAFIAAPDARLPPQVWADGLHMSLRTFTRYFRRQTGMAFSEWRQRACVVLALARLAAGEPVTAIALDFGYQSPAAFSTMFRRVLGMPPTEYLRRDPERPA</sequence>
<keyword evidence="1" id="KW-0678">Repressor</keyword>
<dbReference type="InterPro" id="IPR014710">
    <property type="entry name" value="RmlC-like_jellyroll"/>
</dbReference>
<protein>
    <submittedName>
        <fullName evidence="6">AraC family transcriptional regulator</fullName>
    </submittedName>
</protein>
<dbReference type="EMBL" id="AGUF01000060">
    <property type="protein sequence ID" value="EHK64572.1"/>
    <property type="molecule type" value="Genomic_DNA"/>
</dbReference>
<dbReference type="PANTHER" id="PTHR11019">
    <property type="entry name" value="HTH-TYPE TRANSCRIPTIONAL REGULATOR NIMR"/>
    <property type="match status" value="1"/>
</dbReference>
<dbReference type="InterPro" id="IPR018060">
    <property type="entry name" value="HTH_AraC"/>
</dbReference>
<evidence type="ECO:0000256" key="1">
    <source>
        <dbReference type="ARBA" id="ARBA00022491"/>
    </source>
</evidence>
<dbReference type="GO" id="GO:0003700">
    <property type="term" value="F:DNA-binding transcription factor activity"/>
    <property type="evidence" value="ECO:0007669"/>
    <property type="project" value="InterPro"/>
</dbReference>
<evidence type="ECO:0000313" key="7">
    <source>
        <dbReference type="Proteomes" id="UP000003113"/>
    </source>
</evidence>
<keyword evidence="3" id="KW-0238">DNA-binding</keyword>
<dbReference type="Proteomes" id="UP000003113">
    <property type="component" value="Unassembled WGS sequence"/>
</dbReference>
<feature type="domain" description="HTH araC/xylS-type" evidence="5">
    <location>
        <begin position="177"/>
        <end position="254"/>
    </location>
</feature>
<dbReference type="OrthoDB" id="2536004at2"/>
<evidence type="ECO:0000256" key="2">
    <source>
        <dbReference type="ARBA" id="ARBA00023015"/>
    </source>
</evidence>
<dbReference type="Gene3D" id="1.10.10.60">
    <property type="entry name" value="Homeodomain-like"/>
    <property type="match status" value="1"/>
</dbReference>
<proteinExistence type="predicted"/>
<dbReference type="InterPro" id="IPR020449">
    <property type="entry name" value="Tscrpt_reg_AraC-type_HTH"/>
</dbReference>
<keyword evidence="4" id="KW-0804">Transcription</keyword>
<accession>H0FB09</accession>